<dbReference type="InterPro" id="IPR018076">
    <property type="entry name" value="T2SS_GspF_dom"/>
</dbReference>
<comment type="subcellular location">
    <subcellularLocation>
        <location evidence="1">Cell membrane</location>
        <topology evidence="1">Multi-pass membrane protein</topology>
    </subcellularLocation>
</comment>
<evidence type="ECO:0000256" key="5">
    <source>
        <dbReference type="ARBA" id="ARBA00023136"/>
    </source>
</evidence>
<feature type="domain" description="Type II secretion system protein GspF" evidence="7">
    <location>
        <begin position="149"/>
        <end position="279"/>
    </location>
</feature>
<name>A0ABV6DPX2_9BACL</name>
<evidence type="ECO:0000256" key="1">
    <source>
        <dbReference type="ARBA" id="ARBA00004651"/>
    </source>
</evidence>
<keyword evidence="2" id="KW-1003">Cell membrane</keyword>
<accession>A0ABV6DPX2</accession>
<feature type="transmembrane region" description="Helical" evidence="6">
    <location>
        <begin position="111"/>
        <end position="130"/>
    </location>
</feature>
<organism evidence="8 9">
    <name type="scientific">Paenibacillus chartarius</name>
    <dbReference type="NCBI Taxonomy" id="747481"/>
    <lineage>
        <taxon>Bacteria</taxon>
        <taxon>Bacillati</taxon>
        <taxon>Bacillota</taxon>
        <taxon>Bacilli</taxon>
        <taxon>Bacillales</taxon>
        <taxon>Paenibacillaceae</taxon>
        <taxon>Paenibacillus</taxon>
    </lineage>
</organism>
<dbReference type="Proteomes" id="UP001589776">
    <property type="component" value="Unassembled WGS sequence"/>
</dbReference>
<proteinExistence type="predicted"/>
<dbReference type="RefSeq" id="WP_377472094.1">
    <property type="nucleotide sequence ID" value="NZ_JBHLWN010000077.1"/>
</dbReference>
<evidence type="ECO:0000313" key="8">
    <source>
        <dbReference type="EMBL" id="MFC0214685.1"/>
    </source>
</evidence>
<evidence type="ECO:0000256" key="4">
    <source>
        <dbReference type="ARBA" id="ARBA00022989"/>
    </source>
</evidence>
<evidence type="ECO:0000256" key="2">
    <source>
        <dbReference type="ARBA" id="ARBA00022475"/>
    </source>
</evidence>
<evidence type="ECO:0000256" key="3">
    <source>
        <dbReference type="ARBA" id="ARBA00022692"/>
    </source>
</evidence>
<evidence type="ECO:0000256" key="6">
    <source>
        <dbReference type="SAM" id="Phobius"/>
    </source>
</evidence>
<dbReference type="EMBL" id="JBHLWN010000077">
    <property type="protein sequence ID" value="MFC0214685.1"/>
    <property type="molecule type" value="Genomic_DNA"/>
</dbReference>
<protein>
    <submittedName>
        <fullName evidence="8">Type II secretion system F family protein</fullName>
    </submittedName>
</protein>
<keyword evidence="4 6" id="KW-1133">Transmembrane helix</keyword>
<keyword evidence="5 6" id="KW-0472">Membrane</keyword>
<keyword evidence="3 6" id="KW-0812">Transmembrane</keyword>
<feature type="transmembrane region" description="Helical" evidence="6">
    <location>
        <begin position="89"/>
        <end position="105"/>
    </location>
</feature>
<reference evidence="8 9" key="1">
    <citation type="submission" date="2024-09" db="EMBL/GenBank/DDBJ databases">
        <authorList>
            <person name="Sun Q."/>
            <person name="Mori K."/>
        </authorList>
    </citation>
    <scope>NUCLEOTIDE SEQUENCE [LARGE SCALE GENOMIC DNA]</scope>
    <source>
        <strain evidence="8 9">CCM 7759</strain>
    </source>
</reference>
<evidence type="ECO:0000259" key="7">
    <source>
        <dbReference type="Pfam" id="PF00482"/>
    </source>
</evidence>
<keyword evidence="9" id="KW-1185">Reference proteome</keyword>
<gene>
    <name evidence="8" type="ORF">ACFFK0_19960</name>
</gene>
<comment type="caution">
    <text evidence="8">The sequence shown here is derived from an EMBL/GenBank/DDBJ whole genome shotgun (WGS) entry which is preliminary data.</text>
</comment>
<dbReference type="PANTHER" id="PTHR35007:SF2">
    <property type="entry name" value="PILUS ASSEMBLE PROTEIN"/>
    <property type="match status" value="1"/>
</dbReference>
<sequence>MLLILTLEIAVFITAHLLTHRAYAAVIRESPCPQRWNSLTPAFLYALDKLDVWRRATGWSIRLHHLHTALIGTRHALAETKLSMARMALTAYGSLVGFTLLGFISDSSHEVLLFGAISAAVTPFIHLRLLDERLRRRKRAMLLELPELVTQILLLTNAGETVQQALALVVERHGRADRALLKELSQAIHELRMNVSLAKALDDFQKRCGVQEVTVFVSTLMLHYKRGGDDLSVALRTLSKELWDKRKSLSRTLGEEASSKLVFPMVIVFVVILIVIASPAVMLMNANS</sequence>
<dbReference type="Pfam" id="PF00482">
    <property type="entry name" value="T2SSF"/>
    <property type="match status" value="1"/>
</dbReference>
<dbReference type="PANTHER" id="PTHR35007">
    <property type="entry name" value="INTEGRAL MEMBRANE PROTEIN-RELATED"/>
    <property type="match status" value="1"/>
</dbReference>
<feature type="transmembrane region" description="Helical" evidence="6">
    <location>
        <begin position="261"/>
        <end position="284"/>
    </location>
</feature>
<evidence type="ECO:0000313" key="9">
    <source>
        <dbReference type="Proteomes" id="UP001589776"/>
    </source>
</evidence>